<dbReference type="Gene3D" id="3.30.710.10">
    <property type="entry name" value="Potassium Channel Kv1.1, Chain A"/>
    <property type="match status" value="1"/>
</dbReference>
<gene>
    <name evidence="2" type="ORF">CAEBREN_20587</name>
</gene>
<dbReference type="SUPFAM" id="SSF54695">
    <property type="entry name" value="POZ domain"/>
    <property type="match status" value="1"/>
</dbReference>
<dbReference type="InterPro" id="IPR011333">
    <property type="entry name" value="SKP1/BTB/POZ_sf"/>
</dbReference>
<sequence>MSGPAPKRQRTTFSFEIEDEYLSDLCIIVQDVKFYVLKQHLIMHSDYFKAMFSGSFVETNKKEIVLHDVKDPKDFRRFLEIINGVECLKDNNIDGVSLLADMLCAEIVQDRCLDFLNEKSMMPAREKFEIAVKYDFMKELKADIISNIRTPEELKDVIPDIDELDEETSKMFLKKSIALHKAPPAPIVNNPSQFNYAPQLNYPAGYYVEARPFVPHYQFRNELNNGFHNPMNNNAAPAPQNQNQLQDPVAMNVERVQLLNQAIRELLQQ</sequence>
<dbReference type="STRING" id="135651.G0MQ53"/>
<dbReference type="Pfam" id="PF00651">
    <property type="entry name" value="BTB"/>
    <property type="match status" value="1"/>
</dbReference>
<dbReference type="eggNOG" id="KOG4430">
    <property type="taxonomic scope" value="Eukaryota"/>
</dbReference>
<evidence type="ECO:0000313" key="3">
    <source>
        <dbReference type="Proteomes" id="UP000008068"/>
    </source>
</evidence>
<dbReference type="PANTHER" id="PTHR22743:SF165">
    <property type="entry name" value="BTB AND MATH DOMAIN CONTAINING-RELATED"/>
    <property type="match status" value="1"/>
</dbReference>
<dbReference type="Proteomes" id="UP000008068">
    <property type="component" value="Unassembled WGS sequence"/>
</dbReference>
<dbReference type="EMBL" id="GL379806">
    <property type="protein sequence ID" value="EGT40820.1"/>
    <property type="molecule type" value="Genomic_DNA"/>
</dbReference>
<dbReference type="InterPro" id="IPR000210">
    <property type="entry name" value="BTB/POZ_dom"/>
</dbReference>
<dbReference type="CDD" id="cd18186">
    <property type="entry name" value="BTB_POZ_ZBTB_KLHL-like"/>
    <property type="match status" value="1"/>
</dbReference>
<dbReference type="HOGENOM" id="CLU_1215703_0_0_1"/>
<accession>G0MQ53</accession>
<proteinExistence type="predicted"/>
<dbReference type="AlphaFoldDB" id="G0MQ53"/>
<evidence type="ECO:0000313" key="2">
    <source>
        <dbReference type="EMBL" id="EGT40820.1"/>
    </source>
</evidence>
<dbReference type="PANTHER" id="PTHR22743">
    <property type="entry name" value="MEPRIN/TRAF-LIKE MATH FAMILY-C.ELEGANS"/>
    <property type="match status" value="1"/>
</dbReference>
<dbReference type="SMART" id="SM00225">
    <property type="entry name" value="BTB"/>
    <property type="match status" value="1"/>
</dbReference>
<keyword evidence="3" id="KW-1185">Reference proteome</keyword>
<protein>
    <recommendedName>
        <fullName evidence="1">BTB domain-containing protein</fullName>
    </recommendedName>
</protein>
<reference evidence="3" key="1">
    <citation type="submission" date="2011-07" db="EMBL/GenBank/DDBJ databases">
        <authorList>
            <consortium name="Caenorhabditis brenneri Sequencing and Analysis Consortium"/>
            <person name="Wilson R.K."/>
        </authorList>
    </citation>
    <scope>NUCLEOTIDE SEQUENCE [LARGE SCALE GENOMIC DNA]</scope>
    <source>
        <strain evidence="3">PB2801</strain>
    </source>
</reference>
<dbReference type="OrthoDB" id="10027872at2759"/>
<dbReference type="InParanoid" id="G0MQ53"/>
<dbReference type="PROSITE" id="PS50097">
    <property type="entry name" value="BTB"/>
    <property type="match status" value="1"/>
</dbReference>
<name>G0MQ53_CAEBE</name>
<organism evidence="3">
    <name type="scientific">Caenorhabditis brenneri</name>
    <name type="common">Nematode worm</name>
    <dbReference type="NCBI Taxonomy" id="135651"/>
    <lineage>
        <taxon>Eukaryota</taxon>
        <taxon>Metazoa</taxon>
        <taxon>Ecdysozoa</taxon>
        <taxon>Nematoda</taxon>
        <taxon>Chromadorea</taxon>
        <taxon>Rhabditida</taxon>
        <taxon>Rhabditina</taxon>
        <taxon>Rhabditomorpha</taxon>
        <taxon>Rhabditoidea</taxon>
        <taxon>Rhabditidae</taxon>
        <taxon>Peloderinae</taxon>
        <taxon>Caenorhabditis</taxon>
    </lineage>
</organism>
<evidence type="ECO:0000259" key="1">
    <source>
        <dbReference type="PROSITE" id="PS50097"/>
    </source>
</evidence>
<dbReference type="InterPro" id="IPR052664">
    <property type="entry name" value="BTB-MATH_domain_protein"/>
</dbReference>
<feature type="domain" description="BTB" evidence="1">
    <location>
        <begin position="23"/>
        <end position="82"/>
    </location>
</feature>